<evidence type="ECO:0000256" key="1">
    <source>
        <dbReference type="PIRSR" id="PIRSR031051-3"/>
    </source>
</evidence>
<dbReference type="OMA" id="HNLADCF"/>
<dbReference type="GO" id="GO:0016791">
    <property type="term" value="F:phosphatase activity"/>
    <property type="evidence" value="ECO:0007669"/>
    <property type="project" value="InterPro"/>
</dbReference>
<dbReference type="InterPro" id="IPR036412">
    <property type="entry name" value="HAD-like_sf"/>
</dbReference>
<evidence type="ECO:0008006" key="5">
    <source>
        <dbReference type="Google" id="ProtNLM"/>
    </source>
</evidence>
<evidence type="ECO:0000313" key="3">
    <source>
        <dbReference type="EMBL" id="EKC99130.1"/>
    </source>
</evidence>
<keyword evidence="1" id="KW-0460">Magnesium</keyword>
<dbReference type="EMBL" id="AMBO01000375">
    <property type="protein sequence ID" value="EKC99130.1"/>
    <property type="molecule type" value="Genomic_DNA"/>
</dbReference>
<sequence length="282" mass="32017">MVKNLVVFDFDWSFVDQDTDRWVFEVLDTKLRRKLQDRKSAGSQCMPDVVSAGNALSERGRRRRQEREHLGTTHPLPLTARPVSQRADHSDETMEDLFNAGYKKDQVLDALRQLPVHPAMKRAVTNLKNRGETTFLCLSNSNEVYIGTILEKHGLTDLFDQVITNPAKWVGDRLHIGRRLPADGPQHGCTVGCLPNMCKGDELDAWLEAHGGKGSFDKIVYVGDGGNDFCPLLRMREGDLGLVRKNFELEKRIEREGKEKGCKIDVTLWDQAWIVDEVFSKL</sequence>
<keyword evidence="4" id="KW-1185">Reference proteome</keyword>
<accession>K1VE61</accession>
<dbReference type="InParanoid" id="K1VE61"/>
<dbReference type="OrthoDB" id="10267182at2759"/>
<keyword evidence="1" id="KW-0479">Metal-binding</keyword>
<organism evidence="3 4">
    <name type="scientific">Trichosporon asahii var. asahii (strain CBS 8904)</name>
    <name type="common">Yeast</name>
    <dbReference type="NCBI Taxonomy" id="1220162"/>
    <lineage>
        <taxon>Eukaryota</taxon>
        <taxon>Fungi</taxon>
        <taxon>Dikarya</taxon>
        <taxon>Basidiomycota</taxon>
        <taxon>Agaricomycotina</taxon>
        <taxon>Tremellomycetes</taxon>
        <taxon>Trichosporonales</taxon>
        <taxon>Trichosporonaceae</taxon>
        <taxon>Trichosporon</taxon>
    </lineage>
</organism>
<dbReference type="PIRSF" id="PIRSF031051">
    <property type="entry name" value="PyrdxlP_Pase_PHOSPHO2"/>
    <property type="match status" value="1"/>
</dbReference>
<dbReference type="STRING" id="1220162.K1VE61"/>
<protein>
    <recommendedName>
        <fullName evidence="5">Pyridoxal phosphate phosphatase phospho2</fullName>
    </recommendedName>
</protein>
<evidence type="ECO:0000256" key="2">
    <source>
        <dbReference type="SAM" id="MobiDB-lite"/>
    </source>
</evidence>
<dbReference type="InterPro" id="IPR016965">
    <property type="entry name" value="Pase_PHOSPHO-typ"/>
</dbReference>
<dbReference type="SUPFAM" id="SSF56784">
    <property type="entry name" value="HAD-like"/>
    <property type="match status" value="1"/>
</dbReference>
<feature type="region of interest" description="Disordered" evidence="2">
    <location>
        <begin position="38"/>
        <end position="85"/>
    </location>
</feature>
<dbReference type="AlphaFoldDB" id="K1VE61"/>
<feature type="binding site" evidence="1">
    <location>
        <position position="224"/>
    </location>
    <ligand>
        <name>Mg(2+)</name>
        <dbReference type="ChEBI" id="CHEBI:18420"/>
    </ligand>
</feature>
<dbReference type="Gene3D" id="3.40.50.1000">
    <property type="entry name" value="HAD superfamily/HAD-like"/>
    <property type="match status" value="1"/>
</dbReference>
<comment type="caution">
    <text evidence="3">The sequence shown here is derived from an EMBL/GenBank/DDBJ whole genome shotgun (WGS) entry which is preliminary data.</text>
</comment>
<dbReference type="eggNOG" id="KOG3120">
    <property type="taxonomic scope" value="Eukaryota"/>
</dbReference>
<dbReference type="NCBIfam" id="TIGR01488">
    <property type="entry name" value="HAD-SF-IB"/>
    <property type="match status" value="1"/>
</dbReference>
<evidence type="ECO:0000313" key="4">
    <source>
        <dbReference type="Proteomes" id="UP000006757"/>
    </source>
</evidence>
<dbReference type="Pfam" id="PF06888">
    <property type="entry name" value="Put_Phosphatase"/>
    <property type="match status" value="1"/>
</dbReference>
<dbReference type="Proteomes" id="UP000006757">
    <property type="component" value="Unassembled WGS sequence"/>
</dbReference>
<dbReference type="PANTHER" id="PTHR20889">
    <property type="entry name" value="PHOSPHATASE, ORPHAN 1, 2"/>
    <property type="match status" value="1"/>
</dbReference>
<dbReference type="HOGENOM" id="CLU_068983_1_0_1"/>
<dbReference type="InterPro" id="IPR023214">
    <property type="entry name" value="HAD_sf"/>
</dbReference>
<reference evidence="3 4" key="1">
    <citation type="journal article" date="2012" name="Eukaryot. Cell">
        <title>Genome sequence of the Trichosporon asahii environmental strain CBS 8904.</title>
        <authorList>
            <person name="Yang R.Y."/>
            <person name="Li H.T."/>
            <person name="Zhu H."/>
            <person name="Zhou G.P."/>
            <person name="Wang M."/>
            <person name="Wang L."/>
        </authorList>
    </citation>
    <scope>NUCLEOTIDE SEQUENCE [LARGE SCALE GENOMIC DNA]</scope>
    <source>
        <strain evidence="3 4">CBS 8904</strain>
    </source>
</reference>
<dbReference type="GO" id="GO:0046872">
    <property type="term" value="F:metal ion binding"/>
    <property type="evidence" value="ECO:0007669"/>
    <property type="project" value="UniProtKB-KW"/>
</dbReference>
<comment type="cofactor">
    <cofactor evidence="1">
        <name>Mg(2+)</name>
        <dbReference type="ChEBI" id="CHEBI:18420"/>
    </cofactor>
</comment>
<gene>
    <name evidence="3" type="ORF">A1Q2_06534</name>
</gene>
<dbReference type="PANTHER" id="PTHR20889:SF12">
    <property type="entry name" value="LP01149P"/>
    <property type="match status" value="1"/>
</dbReference>
<proteinExistence type="predicted"/>
<name>K1VE61_TRIAC</name>